<keyword evidence="4" id="KW-1185">Reference proteome</keyword>
<feature type="compositionally biased region" description="Basic residues" evidence="2">
    <location>
        <begin position="18"/>
        <end position="27"/>
    </location>
</feature>
<dbReference type="InterPro" id="IPR002554">
    <property type="entry name" value="PP2A_B56"/>
</dbReference>
<gene>
    <name evidence="3" type="ORF">KC01_LOCUS15806</name>
</gene>
<proteinExistence type="inferred from homology"/>
<reference evidence="3 4" key="1">
    <citation type="submission" date="2024-04" db="EMBL/GenBank/DDBJ databases">
        <authorList>
            <person name="Waldvogel A.-M."/>
            <person name="Schoenle A."/>
        </authorList>
    </citation>
    <scope>NUCLEOTIDE SEQUENCE [LARGE SCALE GENOMIC DNA]</scope>
</reference>
<dbReference type="PANTHER" id="PTHR10257:SF6">
    <property type="entry name" value="SERINE_THREONINE-PROTEIN PHOSPHATASE 2A 56 KDA REGULATORY SUBUNIT ALPHA ISOFORM"/>
    <property type="match status" value="1"/>
</dbReference>
<feature type="compositionally biased region" description="Low complexity" evidence="2">
    <location>
        <begin position="28"/>
        <end position="46"/>
    </location>
</feature>
<dbReference type="InterPro" id="IPR016024">
    <property type="entry name" value="ARM-type_fold"/>
</dbReference>
<dbReference type="GO" id="GO:0005634">
    <property type="term" value="C:nucleus"/>
    <property type="evidence" value="ECO:0007669"/>
    <property type="project" value="TreeGrafter"/>
</dbReference>
<evidence type="ECO:0000256" key="1">
    <source>
        <dbReference type="ARBA" id="ARBA00009745"/>
    </source>
</evidence>
<dbReference type="EMBL" id="OZ035839">
    <property type="protein sequence ID" value="CAL1585595.1"/>
    <property type="molecule type" value="Genomic_DNA"/>
</dbReference>
<dbReference type="GO" id="GO:0000159">
    <property type="term" value="C:protein phosphatase type 2A complex"/>
    <property type="evidence" value="ECO:0007669"/>
    <property type="project" value="InterPro"/>
</dbReference>
<evidence type="ECO:0000313" key="4">
    <source>
        <dbReference type="Proteomes" id="UP001497482"/>
    </source>
</evidence>
<comment type="similarity">
    <text evidence="1">Belongs to the phosphatase 2A regulatory subunit B56 family.</text>
</comment>
<dbReference type="GO" id="GO:0007165">
    <property type="term" value="P:signal transduction"/>
    <property type="evidence" value="ECO:0007669"/>
    <property type="project" value="InterPro"/>
</dbReference>
<evidence type="ECO:0000256" key="2">
    <source>
        <dbReference type="SAM" id="MobiDB-lite"/>
    </source>
</evidence>
<protein>
    <submittedName>
        <fullName evidence="3">Uncharacterized protein</fullName>
    </submittedName>
</protein>
<organism evidence="3 4">
    <name type="scientific">Knipowitschia caucasica</name>
    <name type="common">Caucasian dwarf goby</name>
    <name type="synonym">Pomatoschistus caucasicus</name>
    <dbReference type="NCBI Taxonomy" id="637954"/>
    <lineage>
        <taxon>Eukaryota</taxon>
        <taxon>Metazoa</taxon>
        <taxon>Chordata</taxon>
        <taxon>Craniata</taxon>
        <taxon>Vertebrata</taxon>
        <taxon>Euteleostomi</taxon>
        <taxon>Actinopterygii</taxon>
        <taxon>Neopterygii</taxon>
        <taxon>Teleostei</taxon>
        <taxon>Neoteleostei</taxon>
        <taxon>Acanthomorphata</taxon>
        <taxon>Gobiaria</taxon>
        <taxon>Gobiiformes</taxon>
        <taxon>Gobioidei</taxon>
        <taxon>Gobiidae</taxon>
        <taxon>Gobiinae</taxon>
        <taxon>Knipowitschia</taxon>
    </lineage>
</organism>
<dbReference type="Gene3D" id="1.25.10.10">
    <property type="entry name" value="Leucine-rich Repeat Variant"/>
    <property type="match status" value="1"/>
</dbReference>
<dbReference type="GO" id="GO:0005829">
    <property type="term" value="C:cytosol"/>
    <property type="evidence" value="ECO:0007669"/>
    <property type="project" value="TreeGrafter"/>
</dbReference>
<dbReference type="Pfam" id="PF01603">
    <property type="entry name" value="B56"/>
    <property type="match status" value="1"/>
</dbReference>
<dbReference type="PANTHER" id="PTHR10257">
    <property type="entry name" value="SERINE/THREONINE PROTEIN PHOSPHATASE 2A PP2A REGULATORY SUBUNIT B"/>
    <property type="match status" value="1"/>
</dbReference>
<evidence type="ECO:0000313" key="3">
    <source>
        <dbReference type="EMBL" id="CAL1585595.1"/>
    </source>
</evidence>
<dbReference type="AlphaFoldDB" id="A0AAV2K9A2"/>
<dbReference type="Proteomes" id="UP001497482">
    <property type="component" value="Chromosome 17"/>
</dbReference>
<accession>A0AAV2K9A2</accession>
<name>A0AAV2K9A2_KNICA</name>
<feature type="region of interest" description="Disordered" evidence="2">
    <location>
        <begin position="16"/>
        <end position="59"/>
    </location>
</feature>
<dbReference type="GO" id="GO:0072542">
    <property type="term" value="F:protein phosphatase activator activity"/>
    <property type="evidence" value="ECO:0007669"/>
    <property type="project" value="TreeGrafter"/>
</dbReference>
<dbReference type="InterPro" id="IPR011989">
    <property type="entry name" value="ARM-like"/>
</dbReference>
<dbReference type="SUPFAM" id="SSF48371">
    <property type="entry name" value="ARM repeat"/>
    <property type="match status" value="1"/>
</dbReference>
<sequence>MSAAISASEKVDGFPWKSVRKAQRQRRSQGSSQYRAHATVPPVELSPLPPLKDAPSSEQTELFQQKLQQCCVLFDFFDSVIDLKSKEIKRAALNELVDYVSTNRGVLVEAAYPQIITMVRPRTPLSPFPSPRLSSPCSSVISMSQLQVDH</sequence>